<sequence>MTKLNPLTLKVIKRERKQVSKKNKRYEGATT</sequence>
<protein>
    <submittedName>
        <fullName evidence="1">Uncharacterized protein</fullName>
    </submittedName>
</protein>
<dbReference type="EMBL" id="GGEC01060260">
    <property type="protein sequence ID" value="MBX40744.1"/>
    <property type="molecule type" value="Transcribed_RNA"/>
</dbReference>
<organism evidence="1">
    <name type="scientific">Rhizophora mucronata</name>
    <name type="common">Asiatic mangrove</name>
    <dbReference type="NCBI Taxonomy" id="61149"/>
    <lineage>
        <taxon>Eukaryota</taxon>
        <taxon>Viridiplantae</taxon>
        <taxon>Streptophyta</taxon>
        <taxon>Embryophyta</taxon>
        <taxon>Tracheophyta</taxon>
        <taxon>Spermatophyta</taxon>
        <taxon>Magnoliopsida</taxon>
        <taxon>eudicotyledons</taxon>
        <taxon>Gunneridae</taxon>
        <taxon>Pentapetalae</taxon>
        <taxon>rosids</taxon>
        <taxon>fabids</taxon>
        <taxon>Malpighiales</taxon>
        <taxon>Rhizophoraceae</taxon>
        <taxon>Rhizophora</taxon>
    </lineage>
</organism>
<dbReference type="AlphaFoldDB" id="A0A2P2NE54"/>
<accession>A0A2P2NE54</accession>
<evidence type="ECO:0000313" key="1">
    <source>
        <dbReference type="EMBL" id="MBX40744.1"/>
    </source>
</evidence>
<name>A0A2P2NE54_RHIMU</name>
<reference evidence="1" key="1">
    <citation type="submission" date="2018-02" db="EMBL/GenBank/DDBJ databases">
        <title>Rhizophora mucronata_Transcriptome.</title>
        <authorList>
            <person name="Meera S.P."/>
            <person name="Sreeshan A."/>
            <person name="Augustine A."/>
        </authorList>
    </citation>
    <scope>NUCLEOTIDE SEQUENCE</scope>
    <source>
        <tissue evidence="1">Leaf</tissue>
    </source>
</reference>
<proteinExistence type="predicted"/>